<dbReference type="RefSeq" id="WP_119641059.1">
    <property type="nucleotide sequence ID" value="NZ_QXFJ01000029.1"/>
</dbReference>
<dbReference type="GO" id="GO:0016020">
    <property type="term" value="C:membrane"/>
    <property type="evidence" value="ECO:0007669"/>
    <property type="project" value="UniProtKB-SubCell"/>
</dbReference>
<keyword evidence="2 5" id="KW-0812">Transmembrane</keyword>
<feature type="transmembrane region" description="Helical" evidence="5">
    <location>
        <begin position="28"/>
        <end position="61"/>
    </location>
</feature>
<dbReference type="Proteomes" id="UP000284189">
    <property type="component" value="Unassembled WGS sequence"/>
</dbReference>
<gene>
    <name evidence="8" type="ORF">D2U88_13310</name>
    <name evidence="9" type="ORF">FQ019_13185</name>
</gene>
<dbReference type="OrthoDB" id="8670769at2"/>
<dbReference type="AlphaFoldDB" id="A0A418N639"/>
<dbReference type="InterPro" id="IPR049453">
    <property type="entry name" value="Memb_transporter_dom"/>
</dbReference>
<protein>
    <submittedName>
        <fullName evidence="8">Uncharacterized protein</fullName>
    </submittedName>
</protein>
<feature type="domain" description="Integral membrane protein YccS N-terminal" evidence="6">
    <location>
        <begin position="77"/>
        <end position="324"/>
    </location>
</feature>
<keyword evidence="3 5" id="KW-1133">Transmembrane helix</keyword>
<proteinExistence type="predicted"/>
<dbReference type="PANTHER" id="PTHR31086">
    <property type="entry name" value="ALUMINUM-ACTIVATED MALATE TRANSPORTER 10"/>
    <property type="match status" value="1"/>
</dbReference>
<evidence type="ECO:0000313" key="11">
    <source>
        <dbReference type="Proteomes" id="UP000321528"/>
    </source>
</evidence>
<evidence type="ECO:0000256" key="3">
    <source>
        <dbReference type="ARBA" id="ARBA00022989"/>
    </source>
</evidence>
<evidence type="ECO:0000256" key="2">
    <source>
        <dbReference type="ARBA" id="ARBA00022692"/>
    </source>
</evidence>
<comment type="subcellular location">
    <subcellularLocation>
        <location evidence="1">Membrane</location>
        <topology evidence="1">Multi-pass membrane protein</topology>
    </subcellularLocation>
</comment>
<evidence type="ECO:0000259" key="6">
    <source>
        <dbReference type="Pfam" id="PF12805"/>
    </source>
</evidence>
<dbReference type="EMBL" id="VNWL01000028">
    <property type="protein sequence ID" value="TXK01043.1"/>
    <property type="molecule type" value="Genomic_DNA"/>
</dbReference>
<evidence type="ECO:0000313" key="9">
    <source>
        <dbReference type="EMBL" id="TXK01043.1"/>
    </source>
</evidence>
<keyword evidence="11" id="KW-1185">Reference proteome</keyword>
<comment type="caution">
    <text evidence="8">The sequence shown here is derived from an EMBL/GenBank/DDBJ whole genome shotgun (WGS) entry which is preliminary data.</text>
</comment>
<evidence type="ECO:0000313" key="10">
    <source>
        <dbReference type="Proteomes" id="UP000284189"/>
    </source>
</evidence>
<feature type="transmembrane region" description="Helical" evidence="5">
    <location>
        <begin position="99"/>
        <end position="116"/>
    </location>
</feature>
<keyword evidence="4 5" id="KW-0472">Membrane</keyword>
<dbReference type="Pfam" id="PF12805">
    <property type="entry name" value="FUSC-like"/>
    <property type="match status" value="1"/>
</dbReference>
<feature type="transmembrane region" description="Helical" evidence="5">
    <location>
        <begin position="496"/>
        <end position="513"/>
    </location>
</feature>
<dbReference type="Proteomes" id="UP000321528">
    <property type="component" value="Unassembled WGS sequence"/>
</dbReference>
<name>A0A418N639_9FLAO</name>
<reference evidence="8 10" key="1">
    <citation type="submission" date="2018-08" db="EMBL/GenBank/DDBJ databases">
        <title>Proposal of Muricauda 72 sp.nov. and Muricauda NH166 sp.nov., isolated from seawater.</title>
        <authorList>
            <person name="Cheng H."/>
            <person name="Wu Y.-H."/>
            <person name="Guo L.-L."/>
            <person name="Xu X.-W."/>
        </authorList>
    </citation>
    <scope>NUCLEOTIDE SEQUENCE [LARGE SCALE GENOMIC DNA]</scope>
    <source>
        <strain evidence="8 10">NH166</strain>
    </source>
</reference>
<evidence type="ECO:0000259" key="7">
    <source>
        <dbReference type="Pfam" id="PF13515"/>
    </source>
</evidence>
<evidence type="ECO:0000313" key="8">
    <source>
        <dbReference type="EMBL" id="RIV69372.1"/>
    </source>
</evidence>
<feature type="transmembrane region" description="Helical" evidence="5">
    <location>
        <begin position="472"/>
        <end position="489"/>
    </location>
</feature>
<organism evidence="8 10">
    <name type="scientific">Flagellimonas aequoris</name>
    <dbReference type="NCBI Taxonomy" id="2306997"/>
    <lineage>
        <taxon>Bacteria</taxon>
        <taxon>Pseudomonadati</taxon>
        <taxon>Bacteroidota</taxon>
        <taxon>Flavobacteriia</taxon>
        <taxon>Flavobacteriales</taxon>
        <taxon>Flavobacteriaceae</taxon>
        <taxon>Flagellimonas</taxon>
    </lineage>
</organism>
<feature type="transmembrane region" description="Helical" evidence="5">
    <location>
        <begin position="450"/>
        <end position="466"/>
    </location>
</feature>
<evidence type="ECO:0000256" key="5">
    <source>
        <dbReference type="SAM" id="Phobius"/>
    </source>
</evidence>
<feature type="transmembrane region" description="Helical" evidence="5">
    <location>
        <begin position="145"/>
        <end position="162"/>
    </location>
</feature>
<dbReference type="EMBL" id="QXFJ01000029">
    <property type="protein sequence ID" value="RIV69372.1"/>
    <property type="molecule type" value="Genomic_DNA"/>
</dbReference>
<feature type="transmembrane region" description="Helical" evidence="5">
    <location>
        <begin position="403"/>
        <end position="420"/>
    </location>
</feature>
<reference evidence="9 11" key="2">
    <citation type="submission" date="2019-07" db="EMBL/GenBank/DDBJ databases">
        <title>Draft genome of two Muricauda strains isolated from deep sea.</title>
        <authorList>
            <person name="Sun C."/>
        </authorList>
    </citation>
    <scope>NUCLEOTIDE SEQUENCE [LARGE SCALE GENOMIC DNA]</scope>
    <source>
        <strain evidence="9 11">NH166</strain>
    </source>
</reference>
<sequence>MKPFVPNPSEILKESQHFLNSTSFSRAFLVGFAVTLPIILGIRSGYFEIGLALCFGALWSSPSDVSGSFYQKAVGILISAILVTLVSFIGGYLHFELLLLLPILGLLTFTIAFISVYGFRASLISFSGLMALVLSFAHDSKELEIYQYALLIGLGGIWYLILAKLWSIIYPRAETEEFLSETYLLTAEFLEIRGKLVNPKADRKQLQSRLLELQGELTENHGTLREILILTRRSSGRSNYLDKRLLIFTELVGMLETAISNPVNYDQVDKLFKDYPQYITALQELIFQMSLQLKLIDQAGNDRSKLPKNNILRQSIDDISQRISEWGDLGDYEEFLMIQNILAYHKEQFEKLKRIKRLLGDTDTSEFELIDRKEAKRFVESQDYDPKLLARNLSFKSLIFRHSLRLSVAVMVGYALGSFFTFQNPYWILLTIIVIMRPSYGLTKTRAKDRIIGTLIGGTFALGLIFLVTNPYAYGAMGVVSLIIALAMVQRNYRTSAAFITLSVVFIYAILTPDVLSVVQFRILDTLVGAGLSYLSMLTLWPSWEYVEMRESVEKSVNAIKAFLTSIETYYIQKGDVPTSYKIARKDAFLETSNLSSAFQRMTQEPKSKQREMDKIYELVVLNHTFLASLASLSTYIQHHGTTEASEEFKAAMNTIKQNLEQVLNSLKGEKQDIYNPNGKTITIFNKQLSISDLLQDKPPMPMDIGVQRNLQEAHLVWGQLEWLFSISDKMLQLTIKMNWD</sequence>
<feature type="transmembrane region" description="Helical" evidence="5">
    <location>
        <begin position="73"/>
        <end position="93"/>
    </location>
</feature>
<evidence type="ECO:0000256" key="4">
    <source>
        <dbReference type="ARBA" id="ARBA00023136"/>
    </source>
</evidence>
<accession>A0A418N639</accession>
<dbReference type="InterPro" id="IPR032692">
    <property type="entry name" value="YccS_N"/>
</dbReference>
<dbReference type="Pfam" id="PF13515">
    <property type="entry name" value="FUSC_2"/>
    <property type="match status" value="1"/>
</dbReference>
<evidence type="ECO:0000256" key="1">
    <source>
        <dbReference type="ARBA" id="ARBA00004141"/>
    </source>
</evidence>
<feature type="domain" description="Integral membrane bound transporter" evidence="7">
    <location>
        <begin position="414"/>
        <end position="533"/>
    </location>
</feature>